<accession>G7V6U6</accession>
<dbReference type="SUPFAM" id="SSF52499">
    <property type="entry name" value="Isochorismatase-like hydrolases"/>
    <property type="match status" value="1"/>
</dbReference>
<organism evidence="3 4">
    <name type="scientific">Thermovirga lienii (strain ATCC BAA-1197 / DSM 17291 / Cas60314)</name>
    <dbReference type="NCBI Taxonomy" id="580340"/>
    <lineage>
        <taxon>Bacteria</taxon>
        <taxon>Thermotogati</taxon>
        <taxon>Synergistota</taxon>
        <taxon>Synergistia</taxon>
        <taxon>Synergistales</taxon>
        <taxon>Thermovirgaceae</taxon>
        <taxon>Thermovirga</taxon>
    </lineage>
</organism>
<keyword evidence="4" id="KW-1185">Reference proteome</keyword>
<dbReference type="CDD" id="cd00431">
    <property type="entry name" value="cysteine_hydrolases"/>
    <property type="match status" value="1"/>
</dbReference>
<evidence type="ECO:0000313" key="4">
    <source>
        <dbReference type="Proteomes" id="UP000005868"/>
    </source>
</evidence>
<evidence type="ECO:0000256" key="1">
    <source>
        <dbReference type="ARBA" id="ARBA00022801"/>
    </source>
</evidence>
<evidence type="ECO:0000259" key="2">
    <source>
        <dbReference type="Pfam" id="PF00857"/>
    </source>
</evidence>
<dbReference type="STRING" id="580340.Tlie_0317"/>
<dbReference type="Gene3D" id="3.40.50.850">
    <property type="entry name" value="Isochorismatase-like"/>
    <property type="match status" value="1"/>
</dbReference>
<dbReference type="InterPro" id="IPR036380">
    <property type="entry name" value="Isochorismatase-like_sf"/>
</dbReference>
<dbReference type="Proteomes" id="UP000005868">
    <property type="component" value="Chromosome"/>
</dbReference>
<dbReference type="Pfam" id="PF00857">
    <property type="entry name" value="Isochorismatase"/>
    <property type="match status" value="1"/>
</dbReference>
<name>G7V6U6_THELD</name>
<dbReference type="PANTHER" id="PTHR43540">
    <property type="entry name" value="PEROXYUREIDOACRYLATE/UREIDOACRYLATE AMIDOHYDROLASE-RELATED"/>
    <property type="match status" value="1"/>
</dbReference>
<protein>
    <submittedName>
        <fullName evidence="3">Isochorismatase hydrolase</fullName>
    </submittedName>
</protein>
<gene>
    <name evidence="3" type="ordered locus">Tlie_0317</name>
</gene>
<dbReference type="OrthoDB" id="9796485at2"/>
<proteinExistence type="predicted"/>
<feature type="domain" description="Isochorismatase-like" evidence="2">
    <location>
        <begin position="126"/>
        <end position="194"/>
    </location>
</feature>
<dbReference type="KEGG" id="tli:Tlie_0317"/>
<sequence>MHCAGLHHEEGGAFMNMPCLVTVDLQVDFLPGNPFGREENEKVSKKAGRLCEAFRKKGFPIVHVVRIYLPDGSNAEPFRRSSIVSKGGPVLAYSRGSQLAPDLLESPIELDVPLLLAGKPQWLGPSECIIYKSRFGAFYKTCLEEVLMRLGASTLVFSGSNFPNCPRSSIYEACERDYNIIAAEDAISGLYERGKKELENIGVMLMKVDEIISTLSAL</sequence>
<reference evidence="3 4" key="2">
    <citation type="journal article" date="2012" name="Stand. Genomic Sci.">
        <title>Genome sequence of the moderately thermophilic, amino-acid-degrading and sulfur-reducing bacterium Thermovirga lienii type strain (Cas60314(T)).</title>
        <authorList>
            <person name="Goker M."/>
            <person name="Saunders E."/>
            <person name="Lapidus A."/>
            <person name="Nolan M."/>
            <person name="Lucas S."/>
            <person name="Hammon N."/>
            <person name="Deshpande S."/>
            <person name="Cheng J.F."/>
            <person name="Han C."/>
            <person name="Tapia R."/>
            <person name="Goodwin L.A."/>
            <person name="Pitluck S."/>
            <person name="Liolios K."/>
            <person name="Mavromatis K."/>
            <person name="Pagani I."/>
            <person name="Ivanova N."/>
            <person name="Mikhailova N."/>
            <person name="Pati A."/>
            <person name="Chen A."/>
            <person name="Palaniappan K."/>
            <person name="Land M."/>
            <person name="Chang Y.J."/>
            <person name="Jeffries C.D."/>
            <person name="Brambilla E.M."/>
            <person name="Rohde M."/>
            <person name="Spring S."/>
            <person name="Detter J.C."/>
            <person name="Woyke T."/>
            <person name="Bristow J."/>
            <person name="Eisen J.A."/>
            <person name="Markowitz V."/>
            <person name="Hugenholtz P."/>
            <person name="Kyrpides N.C."/>
            <person name="Klenk H.P."/>
        </authorList>
    </citation>
    <scope>NUCLEOTIDE SEQUENCE [LARGE SCALE GENOMIC DNA]</scope>
    <source>
        <strain evidence="4">ATCC BAA-1197 / DSM 17291 / Cas60314</strain>
    </source>
</reference>
<evidence type="ECO:0000313" key="3">
    <source>
        <dbReference type="EMBL" id="AER66055.1"/>
    </source>
</evidence>
<dbReference type="EMBL" id="CP003096">
    <property type="protein sequence ID" value="AER66055.1"/>
    <property type="molecule type" value="Genomic_DNA"/>
</dbReference>
<dbReference type="AlphaFoldDB" id="G7V6U6"/>
<dbReference type="InterPro" id="IPR050272">
    <property type="entry name" value="Isochorismatase-like_hydrls"/>
</dbReference>
<dbReference type="PANTHER" id="PTHR43540:SF6">
    <property type="entry name" value="ISOCHORISMATASE-LIKE DOMAIN-CONTAINING PROTEIN"/>
    <property type="match status" value="1"/>
</dbReference>
<keyword evidence="1 3" id="KW-0378">Hydrolase</keyword>
<dbReference type="GO" id="GO:0016787">
    <property type="term" value="F:hydrolase activity"/>
    <property type="evidence" value="ECO:0007669"/>
    <property type="project" value="UniProtKB-KW"/>
</dbReference>
<dbReference type="eggNOG" id="COG1335">
    <property type="taxonomic scope" value="Bacteria"/>
</dbReference>
<reference evidence="4" key="1">
    <citation type="submission" date="2011-10" db="EMBL/GenBank/DDBJ databases">
        <title>The complete genome of chromosome of Thermovirga lienii DSM 17291.</title>
        <authorList>
            <consortium name="US DOE Joint Genome Institute (JGI-PGF)"/>
            <person name="Lucas S."/>
            <person name="Copeland A."/>
            <person name="Lapidus A."/>
            <person name="Glavina del Rio T."/>
            <person name="Dalin E."/>
            <person name="Tice H."/>
            <person name="Bruce D."/>
            <person name="Goodwin L."/>
            <person name="Pitluck S."/>
            <person name="Peters L."/>
            <person name="Mikhailova N."/>
            <person name="Saunders E."/>
            <person name="Kyrpides N."/>
            <person name="Mavromatis K."/>
            <person name="Ivanova N."/>
            <person name="Last F.I."/>
            <person name="Brettin T."/>
            <person name="Detter J.C."/>
            <person name="Han C."/>
            <person name="Larimer F."/>
            <person name="Land M."/>
            <person name="Hauser L."/>
            <person name="Markowitz V."/>
            <person name="Cheng J.-F."/>
            <person name="Hugenholtz P."/>
            <person name="Woyke T."/>
            <person name="Wu D."/>
            <person name="Spring S."/>
            <person name="Schroeder M."/>
            <person name="Brambilla E.-M."/>
            <person name="Klenk H.-P."/>
            <person name="Eisen J.A."/>
        </authorList>
    </citation>
    <scope>NUCLEOTIDE SEQUENCE [LARGE SCALE GENOMIC DNA]</scope>
    <source>
        <strain evidence="4">ATCC BAA-1197 / DSM 17291 / Cas60314</strain>
    </source>
</reference>
<dbReference type="HOGENOM" id="CLU_068979_8_4_0"/>
<dbReference type="InterPro" id="IPR000868">
    <property type="entry name" value="Isochorismatase-like_dom"/>
</dbReference>